<evidence type="ECO:0000313" key="3">
    <source>
        <dbReference type="Proteomes" id="UP000639772"/>
    </source>
</evidence>
<evidence type="ECO:0000313" key="2">
    <source>
        <dbReference type="EMBL" id="KAG0456522.1"/>
    </source>
</evidence>
<feature type="region of interest" description="Disordered" evidence="1">
    <location>
        <begin position="1"/>
        <end position="20"/>
    </location>
</feature>
<comment type="caution">
    <text evidence="2">The sequence shown here is derived from an EMBL/GenBank/DDBJ whole genome shotgun (WGS) entry which is preliminary data.</text>
</comment>
<proteinExistence type="predicted"/>
<dbReference type="EMBL" id="JADCNM010000013">
    <property type="protein sequence ID" value="KAG0456522.1"/>
    <property type="molecule type" value="Genomic_DNA"/>
</dbReference>
<sequence>MRHRMRGPAARGNLSRRRRLSRRQHRITFIFPSSLRSLFDGIPWEKKLRSFSCQNGVGPIPQLSEGEESRSSLKSVVHLFSDSNRKLERFERRLFGEVLKSHCTALRLY</sequence>
<organism evidence="2 3">
    <name type="scientific">Vanilla planifolia</name>
    <name type="common">Vanilla</name>
    <dbReference type="NCBI Taxonomy" id="51239"/>
    <lineage>
        <taxon>Eukaryota</taxon>
        <taxon>Viridiplantae</taxon>
        <taxon>Streptophyta</taxon>
        <taxon>Embryophyta</taxon>
        <taxon>Tracheophyta</taxon>
        <taxon>Spermatophyta</taxon>
        <taxon>Magnoliopsida</taxon>
        <taxon>Liliopsida</taxon>
        <taxon>Asparagales</taxon>
        <taxon>Orchidaceae</taxon>
        <taxon>Vanilloideae</taxon>
        <taxon>Vanilleae</taxon>
        <taxon>Vanilla</taxon>
    </lineage>
</organism>
<protein>
    <submittedName>
        <fullName evidence="2">Uncharacterized protein</fullName>
    </submittedName>
</protein>
<reference evidence="2 3" key="1">
    <citation type="journal article" date="2020" name="Nat. Food">
        <title>A phased Vanilla planifolia genome enables genetic improvement of flavour and production.</title>
        <authorList>
            <person name="Hasing T."/>
            <person name="Tang H."/>
            <person name="Brym M."/>
            <person name="Khazi F."/>
            <person name="Huang T."/>
            <person name="Chambers A.H."/>
        </authorList>
    </citation>
    <scope>NUCLEOTIDE SEQUENCE [LARGE SCALE GENOMIC DNA]</scope>
    <source>
        <tissue evidence="2">Leaf</tissue>
    </source>
</reference>
<accession>A0A835PUW6</accession>
<evidence type="ECO:0000256" key="1">
    <source>
        <dbReference type="SAM" id="MobiDB-lite"/>
    </source>
</evidence>
<dbReference type="Proteomes" id="UP000639772">
    <property type="component" value="Chromosome 13"/>
</dbReference>
<gene>
    <name evidence="2" type="ORF">HPP92_024310</name>
</gene>
<dbReference type="AlphaFoldDB" id="A0A835PUW6"/>
<name>A0A835PUW6_VANPL</name>